<evidence type="ECO:0000259" key="1">
    <source>
        <dbReference type="PROSITE" id="PS51186"/>
    </source>
</evidence>
<dbReference type="GO" id="GO:0016747">
    <property type="term" value="F:acyltransferase activity, transferring groups other than amino-acyl groups"/>
    <property type="evidence" value="ECO:0007669"/>
    <property type="project" value="InterPro"/>
</dbReference>
<dbReference type="InterPro" id="IPR000182">
    <property type="entry name" value="GNAT_dom"/>
</dbReference>
<keyword evidence="3" id="KW-1185">Reference proteome</keyword>
<name>A0A0W1AGS9_9GAMM</name>
<sequence length="159" mass="18793">MHIEKRKLKDVDKNLIIQLLNDPLVKRHMPLSVENFDEKQYINFIEAKDSIWKNFGFGPWAYFIDNKFVGWGGIQPDEGDFELALVLSPNYWGYGRHLYNELIKEAFSELHLESVTILFPPSRTRIKWIFKVGFIEEDQVSIDGKNFMRFRLKNPGINK</sequence>
<dbReference type="RefSeq" id="WP_058492848.1">
    <property type="nucleotide sequence ID" value="NZ_CBCRUR010000007.1"/>
</dbReference>
<dbReference type="Gene3D" id="3.40.630.30">
    <property type="match status" value="1"/>
</dbReference>
<dbReference type="InterPro" id="IPR016181">
    <property type="entry name" value="Acyl_CoA_acyltransferase"/>
</dbReference>
<dbReference type="Proteomes" id="UP000054662">
    <property type="component" value="Unassembled WGS sequence"/>
</dbReference>
<comment type="caution">
    <text evidence="2">The sequence shown here is derived from an EMBL/GenBank/DDBJ whole genome shotgun (WGS) entry which is preliminary data.</text>
</comment>
<proteinExistence type="predicted"/>
<accession>A0A0W1AGS9</accession>
<dbReference type="PROSITE" id="PS51186">
    <property type="entry name" value="GNAT"/>
    <property type="match status" value="1"/>
</dbReference>
<dbReference type="Pfam" id="PF13302">
    <property type="entry name" value="Acetyltransf_3"/>
    <property type="match status" value="1"/>
</dbReference>
<dbReference type="AlphaFoldDB" id="A0A0W1AGS9"/>
<dbReference type="OrthoDB" id="583082at2"/>
<evidence type="ECO:0000313" key="3">
    <source>
        <dbReference type="Proteomes" id="UP000054662"/>
    </source>
</evidence>
<protein>
    <recommendedName>
        <fullName evidence="1">N-acetyltransferase domain-containing protein</fullName>
    </recommendedName>
</protein>
<dbReference type="PATRIC" id="fig|45076.6.peg.1116"/>
<organism evidence="2 3">
    <name type="scientific">Legionella worsleiensis</name>
    <dbReference type="NCBI Taxonomy" id="45076"/>
    <lineage>
        <taxon>Bacteria</taxon>
        <taxon>Pseudomonadati</taxon>
        <taxon>Pseudomonadota</taxon>
        <taxon>Gammaproteobacteria</taxon>
        <taxon>Legionellales</taxon>
        <taxon>Legionellaceae</taxon>
        <taxon>Legionella</taxon>
    </lineage>
</organism>
<evidence type="ECO:0000313" key="2">
    <source>
        <dbReference type="EMBL" id="KTD80355.1"/>
    </source>
</evidence>
<feature type="domain" description="N-acetyltransferase" evidence="1">
    <location>
        <begin position="3"/>
        <end position="153"/>
    </location>
</feature>
<gene>
    <name evidence="2" type="ORF">Lwor_1026</name>
</gene>
<dbReference type="SUPFAM" id="SSF55729">
    <property type="entry name" value="Acyl-CoA N-acyltransferases (Nat)"/>
    <property type="match status" value="1"/>
</dbReference>
<reference evidence="2 3" key="1">
    <citation type="submission" date="2015-11" db="EMBL/GenBank/DDBJ databases">
        <title>Genomic analysis of 38 Legionella species identifies large and diverse effector repertoires.</title>
        <authorList>
            <person name="Burstein D."/>
            <person name="Amaro F."/>
            <person name="Zusman T."/>
            <person name="Lifshitz Z."/>
            <person name="Cohen O."/>
            <person name="Gilbert J.A."/>
            <person name="Pupko T."/>
            <person name="Shuman H.A."/>
            <person name="Segal G."/>
        </authorList>
    </citation>
    <scope>NUCLEOTIDE SEQUENCE [LARGE SCALE GENOMIC DNA]</scope>
    <source>
        <strain evidence="2 3">ATCC 49508</strain>
    </source>
</reference>
<dbReference type="EMBL" id="LNZC01000010">
    <property type="protein sequence ID" value="KTD80355.1"/>
    <property type="molecule type" value="Genomic_DNA"/>
</dbReference>
<dbReference type="STRING" id="45076.Lwor_1026"/>